<dbReference type="OrthoDB" id="9968839at2"/>
<dbReference type="RefSeq" id="WP_121894617.1">
    <property type="nucleotide sequence ID" value="NZ_JBEXWZ010000003.1"/>
</dbReference>
<gene>
    <name evidence="1" type="ORF">CTZ28_39400</name>
</gene>
<accession>A0A3M0HVR5</accession>
<organism evidence="1 2">
    <name type="scientific">Streptomyces shenzhenensis</name>
    <dbReference type="NCBI Taxonomy" id="943815"/>
    <lineage>
        <taxon>Bacteria</taxon>
        <taxon>Bacillati</taxon>
        <taxon>Actinomycetota</taxon>
        <taxon>Actinomycetes</taxon>
        <taxon>Kitasatosporales</taxon>
        <taxon>Streptomycetaceae</taxon>
        <taxon>Streptomyces</taxon>
    </lineage>
</organism>
<dbReference type="Proteomes" id="UP000270471">
    <property type="component" value="Unassembled WGS sequence"/>
</dbReference>
<evidence type="ECO:0000313" key="2">
    <source>
        <dbReference type="Proteomes" id="UP000270471"/>
    </source>
</evidence>
<reference evidence="1 2" key="1">
    <citation type="submission" date="2017-11" db="EMBL/GenBank/DDBJ databases">
        <title>Draft genome of actinobacteria isolated from guarana (Paullinia cupana (Mart.) Ducke.</title>
        <authorList>
            <person name="Siqueira K.A."/>
            <person name="Liotti R.G."/>
            <person name="Mendes T.A.O."/>
            <person name="Soares M.A."/>
        </authorList>
    </citation>
    <scope>NUCLEOTIDE SEQUENCE [LARGE SCALE GENOMIC DNA]</scope>
    <source>
        <strain evidence="1 2">193</strain>
    </source>
</reference>
<comment type="caution">
    <text evidence="1">The sequence shown here is derived from an EMBL/GenBank/DDBJ whole genome shotgun (WGS) entry which is preliminary data.</text>
</comment>
<name>A0A3M0HVR5_9ACTN</name>
<sequence>MKFHERAVRELIEALVPPSNENLMTATRLVEFMSTHNVFGALGVTDVWLASDGPGIHRLELNIRGWGVYQSTSLSPKSAPWLKAEQLGGKLDLRAAAEGIYWIVARVVESVGLDAEEYLHDAIATYRVEVGHDGGGTTVLLGGPRAKEAIVIAMGALSVAAAELGLDCVPLEARRQLEEDGTYGIGPVSVSIRHCVNVGPSPMLKRRPVVAAVDRLLG</sequence>
<dbReference type="EMBL" id="PENI01000040">
    <property type="protein sequence ID" value="RMB80604.1"/>
    <property type="molecule type" value="Genomic_DNA"/>
</dbReference>
<protein>
    <submittedName>
        <fullName evidence="1">Uncharacterized protein</fullName>
    </submittedName>
</protein>
<proteinExistence type="predicted"/>
<keyword evidence="2" id="KW-1185">Reference proteome</keyword>
<evidence type="ECO:0000313" key="1">
    <source>
        <dbReference type="EMBL" id="RMB80604.1"/>
    </source>
</evidence>
<dbReference type="AlphaFoldDB" id="A0A3M0HVR5"/>